<dbReference type="AlphaFoldDB" id="A0A9P6H3X4"/>
<dbReference type="Proteomes" id="UP000736335">
    <property type="component" value="Unassembled WGS sequence"/>
</dbReference>
<evidence type="ECO:0000256" key="2">
    <source>
        <dbReference type="SAM" id="Phobius"/>
    </source>
</evidence>
<evidence type="ECO:0000313" key="3">
    <source>
        <dbReference type="EMBL" id="KAF9778376.1"/>
    </source>
</evidence>
<organism evidence="3 4">
    <name type="scientific">Thelephora terrestris</name>
    <dbReference type="NCBI Taxonomy" id="56493"/>
    <lineage>
        <taxon>Eukaryota</taxon>
        <taxon>Fungi</taxon>
        <taxon>Dikarya</taxon>
        <taxon>Basidiomycota</taxon>
        <taxon>Agaricomycotina</taxon>
        <taxon>Agaricomycetes</taxon>
        <taxon>Thelephorales</taxon>
        <taxon>Thelephoraceae</taxon>
        <taxon>Thelephora</taxon>
    </lineage>
</organism>
<reference evidence="3" key="2">
    <citation type="submission" date="2020-11" db="EMBL/GenBank/DDBJ databases">
        <authorList>
            <consortium name="DOE Joint Genome Institute"/>
            <person name="Kuo A."/>
            <person name="Miyauchi S."/>
            <person name="Kiss E."/>
            <person name="Drula E."/>
            <person name="Kohler A."/>
            <person name="Sanchez-Garcia M."/>
            <person name="Andreopoulos B."/>
            <person name="Barry K.W."/>
            <person name="Bonito G."/>
            <person name="Buee M."/>
            <person name="Carver A."/>
            <person name="Chen C."/>
            <person name="Cichocki N."/>
            <person name="Clum A."/>
            <person name="Culley D."/>
            <person name="Crous P.W."/>
            <person name="Fauchery L."/>
            <person name="Girlanda M."/>
            <person name="Hayes R."/>
            <person name="Keri Z."/>
            <person name="Labutti K."/>
            <person name="Lipzen A."/>
            <person name="Lombard V."/>
            <person name="Magnuson J."/>
            <person name="Maillard F."/>
            <person name="Morin E."/>
            <person name="Murat C."/>
            <person name="Nolan M."/>
            <person name="Ohm R."/>
            <person name="Pangilinan J."/>
            <person name="Pereira M."/>
            <person name="Perotto S."/>
            <person name="Peter M."/>
            <person name="Riley R."/>
            <person name="Sitrit Y."/>
            <person name="Stielow B."/>
            <person name="Szollosi G."/>
            <person name="Zifcakova L."/>
            <person name="Stursova M."/>
            <person name="Spatafora J.W."/>
            <person name="Tedersoo L."/>
            <person name="Vaario L.-M."/>
            <person name="Yamada A."/>
            <person name="Yan M."/>
            <person name="Wang P."/>
            <person name="Xu J."/>
            <person name="Bruns T."/>
            <person name="Baldrian P."/>
            <person name="Vilgalys R."/>
            <person name="Henrissat B."/>
            <person name="Grigoriev I.V."/>
            <person name="Hibbett D."/>
            <person name="Nagy L.G."/>
            <person name="Martin F.M."/>
        </authorList>
    </citation>
    <scope>NUCLEOTIDE SEQUENCE</scope>
    <source>
        <strain evidence="3">UH-Tt-Lm1</strain>
    </source>
</reference>
<feature type="region of interest" description="Disordered" evidence="1">
    <location>
        <begin position="123"/>
        <end position="170"/>
    </location>
</feature>
<feature type="compositionally biased region" description="Low complexity" evidence="1">
    <location>
        <begin position="123"/>
        <end position="136"/>
    </location>
</feature>
<feature type="compositionally biased region" description="Polar residues" evidence="1">
    <location>
        <begin position="147"/>
        <end position="169"/>
    </location>
</feature>
<reference evidence="3" key="1">
    <citation type="journal article" date="2020" name="Nat. Commun.">
        <title>Large-scale genome sequencing of mycorrhizal fungi provides insights into the early evolution of symbiotic traits.</title>
        <authorList>
            <person name="Miyauchi S."/>
            <person name="Kiss E."/>
            <person name="Kuo A."/>
            <person name="Drula E."/>
            <person name="Kohler A."/>
            <person name="Sanchez-Garcia M."/>
            <person name="Morin E."/>
            <person name="Andreopoulos B."/>
            <person name="Barry K.W."/>
            <person name="Bonito G."/>
            <person name="Buee M."/>
            <person name="Carver A."/>
            <person name="Chen C."/>
            <person name="Cichocki N."/>
            <person name="Clum A."/>
            <person name="Culley D."/>
            <person name="Crous P.W."/>
            <person name="Fauchery L."/>
            <person name="Girlanda M."/>
            <person name="Hayes R.D."/>
            <person name="Keri Z."/>
            <person name="LaButti K."/>
            <person name="Lipzen A."/>
            <person name="Lombard V."/>
            <person name="Magnuson J."/>
            <person name="Maillard F."/>
            <person name="Murat C."/>
            <person name="Nolan M."/>
            <person name="Ohm R.A."/>
            <person name="Pangilinan J."/>
            <person name="Pereira M.F."/>
            <person name="Perotto S."/>
            <person name="Peter M."/>
            <person name="Pfister S."/>
            <person name="Riley R."/>
            <person name="Sitrit Y."/>
            <person name="Stielow J.B."/>
            <person name="Szollosi G."/>
            <person name="Zifcakova L."/>
            <person name="Stursova M."/>
            <person name="Spatafora J.W."/>
            <person name="Tedersoo L."/>
            <person name="Vaario L.M."/>
            <person name="Yamada A."/>
            <person name="Yan M."/>
            <person name="Wang P."/>
            <person name="Xu J."/>
            <person name="Bruns T."/>
            <person name="Baldrian P."/>
            <person name="Vilgalys R."/>
            <person name="Dunand C."/>
            <person name="Henrissat B."/>
            <person name="Grigoriev I.V."/>
            <person name="Hibbett D."/>
            <person name="Nagy L.G."/>
            <person name="Martin F.M."/>
        </authorList>
    </citation>
    <scope>NUCLEOTIDE SEQUENCE</scope>
    <source>
        <strain evidence="3">UH-Tt-Lm1</strain>
    </source>
</reference>
<keyword evidence="2" id="KW-1133">Transmembrane helix</keyword>
<comment type="caution">
    <text evidence="3">The sequence shown here is derived from an EMBL/GenBank/DDBJ whole genome shotgun (WGS) entry which is preliminary data.</text>
</comment>
<name>A0A9P6H3X4_9AGAM</name>
<dbReference type="EMBL" id="WIUZ02000023">
    <property type="protein sequence ID" value="KAF9778376.1"/>
    <property type="molecule type" value="Genomic_DNA"/>
</dbReference>
<evidence type="ECO:0000313" key="4">
    <source>
        <dbReference type="Proteomes" id="UP000736335"/>
    </source>
</evidence>
<sequence length="264" mass="28249">MSSNPAHPSNSFPAVPDFSFANTIPSLVPYPVIPKLRRDGVMGQGRPCEVCSKVIGLGTHGSLHAYNLHVEACQKKRIRSTTRQPERAISLPVAVSMATVPNGIHQFTSLSPLIIGRHLHASLSPTPSPTSSPTSLFQPGLFDPGSGSDNNPPTPIQANSVPLPNNTNPAILINPPSDDLSPPTITLYSPQSHQMAPVDAWNNLGDIPFPQSLIREAPMGYHRISSSFTPPFTFEGLRGAVGPGGYATVLMILVLLITSFFEHE</sequence>
<feature type="transmembrane region" description="Helical" evidence="2">
    <location>
        <begin position="240"/>
        <end position="261"/>
    </location>
</feature>
<keyword evidence="2" id="KW-0472">Membrane</keyword>
<evidence type="ECO:0000256" key="1">
    <source>
        <dbReference type="SAM" id="MobiDB-lite"/>
    </source>
</evidence>
<keyword evidence="4" id="KW-1185">Reference proteome</keyword>
<protein>
    <submittedName>
        <fullName evidence="3">Uncharacterized protein</fullName>
    </submittedName>
</protein>
<gene>
    <name evidence="3" type="ORF">BJ322DRAFT_1025090</name>
</gene>
<keyword evidence="2" id="KW-0812">Transmembrane</keyword>
<accession>A0A9P6H3X4</accession>
<proteinExistence type="predicted"/>